<dbReference type="SMART" id="SM00635">
    <property type="entry name" value="BID_2"/>
    <property type="match status" value="2"/>
</dbReference>
<dbReference type="InterPro" id="IPR003343">
    <property type="entry name" value="Big_2"/>
</dbReference>
<evidence type="ECO:0000259" key="1">
    <source>
        <dbReference type="SMART" id="SM00635"/>
    </source>
</evidence>
<accession>A0A9E2NZ82</accession>
<comment type="caution">
    <text evidence="2">The sequence shown here is derived from an EMBL/GenBank/DDBJ whole genome shotgun (WGS) entry which is preliminary data.</text>
</comment>
<dbReference type="Pfam" id="PF02368">
    <property type="entry name" value="Big_2"/>
    <property type="match status" value="2"/>
</dbReference>
<dbReference type="EMBL" id="JAHLFV010000105">
    <property type="protein sequence ID" value="MBU3849799.1"/>
    <property type="molecule type" value="Genomic_DNA"/>
</dbReference>
<evidence type="ECO:0000313" key="2">
    <source>
        <dbReference type="EMBL" id="MBU3849799.1"/>
    </source>
</evidence>
<feature type="domain" description="BIG2" evidence="1">
    <location>
        <begin position="85"/>
        <end position="161"/>
    </location>
</feature>
<proteinExistence type="predicted"/>
<feature type="domain" description="BIG2" evidence="1">
    <location>
        <begin position="1"/>
        <end position="74"/>
    </location>
</feature>
<evidence type="ECO:0000313" key="3">
    <source>
        <dbReference type="Proteomes" id="UP000823914"/>
    </source>
</evidence>
<sequence>MTISQTKVTLEVNRMLTLNASVLPTGVDASILWTSSDESVVSVTGTGEITAHKAGSADVTATAKADTSKTAVCKVTVVPEGEGIPATSITLSAQVLNLGVGETKLLSVTVSPDNAVMPELTWASNDESIVRVYNGNIIGIREGSAMVTVSTVTGGLTDSCQVTVSPRTGIEGNWQSYGPYYVITADTITTGSYGVTGFVPNNLYTYTKSGNETKGTVTVTLQSIWNNDDNKYDTVDEYYETMIKQLKESMSSSLRDAVLPFVDFAPSDDPSVPSEEDIEIGLQRFIDMLESISVEMNMTFDESNLTEANLDKPVPQDVQDLYIAYGKMMQEEDKKPHTYEYEVTDDGVNPPMIQFIKVYDTTKKWFEQTGGQFSNGSGVNFDPQGKRLSIWDQDQNTQTNINFSSVTETELTDENSGKWTANWNESNLTLTSPSMAIYTLEWSGYYLF</sequence>
<gene>
    <name evidence="2" type="ORF">IAA16_04460</name>
</gene>
<dbReference type="Proteomes" id="UP000823914">
    <property type="component" value="Unassembled WGS sequence"/>
</dbReference>
<dbReference type="SUPFAM" id="SSF49373">
    <property type="entry name" value="Invasin/intimin cell-adhesion fragments"/>
    <property type="match status" value="2"/>
</dbReference>
<reference evidence="2" key="1">
    <citation type="journal article" date="2021" name="PeerJ">
        <title>Extensive microbial diversity within the chicken gut microbiome revealed by metagenomics and culture.</title>
        <authorList>
            <person name="Gilroy R."/>
            <person name="Ravi A."/>
            <person name="Getino M."/>
            <person name="Pursley I."/>
            <person name="Horton D.L."/>
            <person name="Alikhan N.F."/>
            <person name="Baker D."/>
            <person name="Gharbi K."/>
            <person name="Hall N."/>
            <person name="Watson M."/>
            <person name="Adriaenssens E.M."/>
            <person name="Foster-Nyarko E."/>
            <person name="Jarju S."/>
            <person name="Secka A."/>
            <person name="Antonio M."/>
            <person name="Oren A."/>
            <person name="Chaudhuri R.R."/>
            <person name="La Ragione R."/>
            <person name="Hildebrand F."/>
            <person name="Pallen M.J."/>
        </authorList>
    </citation>
    <scope>NUCLEOTIDE SEQUENCE</scope>
    <source>
        <strain evidence="2">Gambia15-2214</strain>
    </source>
</reference>
<dbReference type="Gene3D" id="2.60.40.1080">
    <property type="match status" value="2"/>
</dbReference>
<protein>
    <submittedName>
        <fullName evidence="2">Ig-like domain-containing protein</fullName>
    </submittedName>
</protein>
<dbReference type="AlphaFoldDB" id="A0A9E2NZ82"/>
<name>A0A9E2NZ82_9SPIR</name>
<organism evidence="2 3">
    <name type="scientific">Candidatus Treponema excrementipullorum</name>
    <dbReference type="NCBI Taxonomy" id="2838768"/>
    <lineage>
        <taxon>Bacteria</taxon>
        <taxon>Pseudomonadati</taxon>
        <taxon>Spirochaetota</taxon>
        <taxon>Spirochaetia</taxon>
        <taxon>Spirochaetales</taxon>
        <taxon>Treponemataceae</taxon>
        <taxon>Treponema</taxon>
    </lineage>
</organism>
<reference evidence="2" key="2">
    <citation type="submission" date="2021-04" db="EMBL/GenBank/DDBJ databases">
        <authorList>
            <person name="Gilroy R."/>
        </authorList>
    </citation>
    <scope>NUCLEOTIDE SEQUENCE</scope>
    <source>
        <strain evidence="2">Gambia15-2214</strain>
    </source>
</reference>
<dbReference type="InterPro" id="IPR008964">
    <property type="entry name" value="Invasin/intimin_cell_adhesion"/>
</dbReference>